<evidence type="ECO:0000313" key="3">
    <source>
        <dbReference type="Proteomes" id="UP000838756"/>
    </source>
</evidence>
<sequence length="76" mass="8705">MNAQEEQVEPTNSLLTPPPVLYLDVPWFRSKKGREEDPEKGATVQERSESEIPKEKNSRGDQEPQRVVVPKEVSMQ</sequence>
<comment type="caution">
    <text evidence="2">The sequence shown here is derived from an EMBL/GenBank/DDBJ whole genome shotgun (WGS) entry which is preliminary data.</text>
</comment>
<name>A0A8S4RHI1_9NEOP</name>
<evidence type="ECO:0000256" key="1">
    <source>
        <dbReference type="SAM" id="MobiDB-lite"/>
    </source>
</evidence>
<organism evidence="2 3">
    <name type="scientific">Pararge aegeria aegeria</name>
    <dbReference type="NCBI Taxonomy" id="348720"/>
    <lineage>
        <taxon>Eukaryota</taxon>
        <taxon>Metazoa</taxon>
        <taxon>Ecdysozoa</taxon>
        <taxon>Arthropoda</taxon>
        <taxon>Hexapoda</taxon>
        <taxon>Insecta</taxon>
        <taxon>Pterygota</taxon>
        <taxon>Neoptera</taxon>
        <taxon>Endopterygota</taxon>
        <taxon>Lepidoptera</taxon>
        <taxon>Glossata</taxon>
        <taxon>Ditrysia</taxon>
        <taxon>Papilionoidea</taxon>
        <taxon>Nymphalidae</taxon>
        <taxon>Satyrinae</taxon>
        <taxon>Satyrini</taxon>
        <taxon>Parargina</taxon>
        <taxon>Pararge</taxon>
    </lineage>
</organism>
<dbReference type="EMBL" id="CAKXAJ010025157">
    <property type="protein sequence ID" value="CAH2235784.1"/>
    <property type="molecule type" value="Genomic_DNA"/>
</dbReference>
<feature type="compositionally biased region" description="Polar residues" evidence="1">
    <location>
        <begin position="1"/>
        <end position="15"/>
    </location>
</feature>
<protein>
    <submittedName>
        <fullName evidence="2">Jg7638 protein</fullName>
    </submittedName>
</protein>
<dbReference type="AlphaFoldDB" id="A0A8S4RHI1"/>
<feature type="region of interest" description="Disordered" evidence="1">
    <location>
        <begin position="1"/>
        <end position="20"/>
    </location>
</feature>
<gene>
    <name evidence="2" type="primary">jg7638</name>
    <name evidence="2" type="ORF">PAEG_LOCUS13391</name>
</gene>
<dbReference type="Proteomes" id="UP000838756">
    <property type="component" value="Unassembled WGS sequence"/>
</dbReference>
<accession>A0A8S4RHI1</accession>
<reference evidence="2" key="1">
    <citation type="submission" date="2022-03" db="EMBL/GenBank/DDBJ databases">
        <authorList>
            <person name="Lindestad O."/>
        </authorList>
    </citation>
    <scope>NUCLEOTIDE SEQUENCE</scope>
</reference>
<keyword evidence="3" id="KW-1185">Reference proteome</keyword>
<feature type="compositionally biased region" description="Basic and acidic residues" evidence="1">
    <location>
        <begin position="33"/>
        <end position="64"/>
    </location>
</feature>
<proteinExistence type="predicted"/>
<feature type="region of interest" description="Disordered" evidence="1">
    <location>
        <begin position="28"/>
        <end position="76"/>
    </location>
</feature>
<evidence type="ECO:0000313" key="2">
    <source>
        <dbReference type="EMBL" id="CAH2235784.1"/>
    </source>
</evidence>